<dbReference type="GO" id="GO:0010133">
    <property type="term" value="P:L-proline catabolic process to L-glutamate"/>
    <property type="evidence" value="ECO:0007669"/>
    <property type="project" value="TreeGrafter"/>
</dbReference>
<dbReference type="InterPro" id="IPR015590">
    <property type="entry name" value="Aldehyde_DH_dom"/>
</dbReference>
<dbReference type="Pfam" id="PF00171">
    <property type="entry name" value="Aldedh"/>
    <property type="match status" value="1"/>
</dbReference>
<reference evidence="4" key="1">
    <citation type="submission" date="2021-08" db="EMBL/GenBank/DDBJ databases">
        <authorList>
            <person name="Papudeshi B."/>
            <person name="Bashey-Visser F."/>
        </authorList>
    </citation>
    <scope>NUCLEOTIDE SEQUENCE</scope>
    <source>
        <strain evidence="4">MC_266_E_2016</strain>
    </source>
</reference>
<feature type="domain" description="Aldehyde dehydrogenase" evidence="3">
    <location>
        <begin position="91"/>
        <end position="505"/>
    </location>
</feature>
<evidence type="ECO:0000313" key="4">
    <source>
        <dbReference type="EMBL" id="MDE1476919.1"/>
    </source>
</evidence>
<dbReference type="Gene3D" id="3.40.605.10">
    <property type="entry name" value="Aldehyde Dehydrogenase, Chain A, domain 1"/>
    <property type="match status" value="1"/>
</dbReference>
<dbReference type="PANTHER" id="PTHR42862:SF1">
    <property type="entry name" value="DELTA-1-PYRROLINE-5-CARBOXYLATE DEHYDROGENASE 2, ISOFORM A-RELATED"/>
    <property type="match status" value="1"/>
</dbReference>
<dbReference type="EMBL" id="JAILSO010000003">
    <property type="protein sequence ID" value="MDE1476919.1"/>
    <property type="molecule type" value="Genomic_DNA"/>
</dbReference>
<dbReference type="InterPro" id="IPR016163">
    <property type="entry name" value="Ald_DH_C"/>
</dbReference>
<dbReference type="RefSeq" id="WP_274711399.1">
    <property type="nucleotide sequence ID" value="NZ_JAILSO010000003.1"/>
</dbReference>
<organism evidence="4 5">
    <name type="scientific">Xenorhabdus bovienii</name>
    <name type="common">Xenorhabdus nematophila subsp. bovienii</name>
    <dbReference type="NCBI Taxonomy" id="40576"/>
    <lineage>
        <taxon>Bacteria</taxon>
        <taxon>Pseudomonadati</taxon>
        <taxon>Pseudomonadota</taxon>
        <taxon>Gammaproteobacteria</taxon>
        <taxon>Enterobacterales</taxon>
        <taxon>Morganellaceae</taxon>
        <taxon>Xenorhabdus</taxon>
    </lineage>
</organism>
<comment type="caution">
    <text evidence="4">The sequence shown here is derived from an EMBL/GenBank/DDBJ whole genome shotgun (WGS) entry which is preliminary data.</text>
</comment>
<dbReference type="InterPro" id="IPR016162">
    <property type="entry name" value="Ald_DH_N"/>
</dbReference>
<dbReference type="Gene3D" id="3.40.309.10">
    <property type="entry name" value="Aldehyde Dehydrogenase, Chain A, domain 2"/>
    <property type="match status" value="1"/>
</dbReference>
<dbReference type="PANTHER" id="PTHR42862">
    <property type="entry name" value="DELTA-1-PYRROLINE-5-CARBOXYLATE DEHYDROGENASE 1, ISOFORM A-RELATED"/>
    <property type="match status" value="1"/>
</dbReference>
<evidence type="ECO:0000313" key="5">
    <source>
        <dbReference type="Proteomes" id="UP001222434"/>
    </source>
</evidence>
<proteinExistence type="predicted"/>
<dbReference type="Proteomes" id="UP001222434">
    <property type="component" value="Unassembled WGS sequence"/>
</dbReference>
<dbReference type="SUPFAM" id="SSF53720">
    <property type="entry name" value="ALDH-like"/>
    <property type="match status" value="1"/>
</dbReference>
<dbReference type="AlphaFoldDB" id="A0AAJ1MX46"/>
<sequence>MNFRQLKIWRDQHAPLLEQAVAAITARLPFAPFSDELTSYDKTLIEQGEQQFMNILGSRFQVGEHKRADQTRKWVGGEISPYGFPLGITYRAEDFKELAKRANHAMKEWERLSVSFRAAVLCEAISKIHDKTFLFSHIGMHTSGHGFFMGFHANAIHAQARALESVANVYQIEKGLDKELHSEFVIGDGPPQRIQSSFRSKPLGLSLVYSGQVVPTWGAYPAIFASLAAGCPVITIPHSNAVLPIALTVRIIKSVCTEAGISQDIVNIFCSDDEKDYRAAALHPSVKIIDYMGKSEFGDWLRQHAWHARVLTQQSSYTPIFVHSTVDYDGMIENLAFGLCSYSAQLCTSPQNIYVLREGIRIPGGNITVEKFQSDLVAEIDMLIQKIKPSRELLGAIADVASVQNIHRFTEGKFGRVLRSSKTIIDPDFEAARIMTPLVLTVRSPPDACFDTYAREITGPVSFVIDKDDFKNVVKELRNLSHKFGLLGVGLYTTDAKIENAMKHIAADIGALLSINFCQNYYISQCAVFTDIHGGSINPSSNVTYGAPLFYHSRLRLTESRKIF</sequence>
<keyword evidence="1" id="KW-0560">Oxidoreductase</keyword>
<evidence type="ECO:0000256" key="2">
    <source>
        <dbReference type="ARBA" id="ARBA00023027"/>
    </source>
</evidence>
<keyword evidence="2" id="KW-0520">NAD</keyword>
<dbReference type="GO" id="GO:0009898">
    <property type="term" value="C:cytoplasmic side of plasma membrane"/>
    <property type="evidence" value="ECO:0007669"/>
    <property type="project" value="TreeGrafter"/>
</dbReference>
<gene>
    <name evidence="4" type="ORF">KKJ01_01345</name>
</gene>
<dbReference type="InterPro" id="IPR016161">
    <property type="entry name" value="Ald_DH/histidinol_DH"/>
</dbReference>
<evidence type="ECO:0000256" key="1">
    <source>
        <dbReference type="ARBA" id="ARBA00023002"/>
    </source>
</evidence>
<evidence type="ECO:0000259" key="3">
    <source>
        <dbReference type="Pfam" id="PF00171"/>
    </source>
</evidence>
<accession>A0AAJ1MX46</accession>
<protein>
    <submittedName>
        <fullName evidence="4">Aldehyde dehydrogenase family protein</fullName>
    </submittedName>
</protein>
<reference evidence="4" key="2">
    <citation type="journal article" date="2022" name="J. Evol. Biol.">
        <title>Pre- and post-association barriers to host switching in sympatric mutualists.</title>
        <authorList>
            <person name="Dinges Z.M."/>
            <person name="Phillips R.K."/>
            <person name="Lively C.M."/>
            <person name="Bashey F."/>
        </authorList>
    </citation>
    <scope>NUCLEOTIDE SEQUENCE</scope>
    <source>
        <strain evidence="4">MC_266_E_2016</strain>
    </source>
</reference>
<name>A0AAJ1MX46_XENBV</name>
<dbReference type="InterPro" id="IPR050485">
    <property type="entry name" value="Proline_metab_enzyme"/>
</dbReference>
<dbReference type="GO" id="GO:0003842">
    <property type="term" value="F:L-glutamate gamma-semialdehyde dehydrogenase activity"/>
    <property type="evidence" value="ECO:0007669"/>
    <property type="project" value="TreeGrafter"/>
</dbReference>